<keyword evidence="2" id="KW-1185">Reference proteome</keyword>
<name>A0A7Y9TJQ2_9BACT</name>
<evidence type="ECO:0000313" key="2">
    <source>
        <dbReference type="Proteomes" id="UP000589520"/>
    </source>
</evidence>
<dbReference type="RefSeq" id="WP_179487960.1">
    <property type="nucleotide sequence ID" value="NZ_JACCCW010000001.1"/>
</dbReference>
<reference evidence="1 2" key="1">
    <citation type="submission" date="2020-07" db="EMBL/GenBank/DDBJ databases">
        <title>Genomic Encyclopedia of Type Strains, Phase IV (KMG-V): Genome sequencing to study the core and pangenomes of soil and plant-associated prokaryotes.</title>
        <authorList>
            <person name="Whitman W."/>
        </authorList>
    </citation>
    <scope>NUCLEOTIDE SEQUENCE [LARGE SCALE GENOMIC DNA]</scope>
    <source>
        <strain evidence="1 2">X4EP2</strain>
    </source>
</reference>
<comment type="caution">
    <text evidence="1">The sequence shown here is derived from an EMBL/GenBank/DDBJ whole genome shotgun (WGS) entry which is preliminary data.</text>
</comment>
<dbReference type="AlphaFoldDB" id="A0A7Y9TJQ2"/>
<gene>
    <name evidence="1" type="ORF">HDF17_000794</name>
</gene>
<accession>A0A7Y9TJQ2</accession>
<organism evidence="1 2">
    <name type="scientific">Granulicella arctica</name>
    <dbReference type="NCBI Taxonomy" id="940613"/>
    <lineage>
        <taxon>Bacteria</taxon>
        <taxon>Pseudomonadati</taxon>
        <taxon>Acidobacteriota</taxon>
        <taxon>Terriglobia</taxon>
        <taxon>Terriglobales</taxon>
        <taxon>Acidobacteriaceae</taxon>
        <taxon>Granulicella</taxon>
    </lineage>
</organism>
<dbReference type="EMBL" id="JACCCW010000001">
    <property type="protein sequence ID" value="NYF78507.1"/>
    <property type="molecule type" value="Genomic_DNA"/>
</dbReference>
<evidence type="ECO:0000313" key="1">
    <source>
        <dbReference type="EMBL" id="NYF78507.1"/>
    </source>
</evidence>
<sequence>MQALPSVLLFGQDHQLVETRGWVLEKAGLRVHTAMSILDLDRIATREKIDLFVLCDSLLPKARTESTALIRSRWPLSKRLTLEPSTVSVELDPRENILSAMEGPRELITTIQKLLAHSPAPLQ</sequence>
<protein>
    <submittedName>
        <fullName evidence="1">Uncharacterized protein</fullName>
    </submittedName>
</protein>
<proteinExistence type="predicted"/>
<dbReference type="Proteomes" id="UP000589520">
    <property type="component" value="Unassembled WGS sequence"/>
</dbReference>